<dbReference type="EMBL" id="CAGKOT010000046">
    <property type="protein sequence ID" value="CAB5382474.1"/>
    <property type="molecule type" value="Genomic_DNA"/>
</dbReference>
<name>A0A915ZNZ9_9GLOM</name>
<sequence length="139" mass="15658">MVIPLYRLLLNYVVFGDGAGVHTVLKRTKEGDLKIKSVEAQYPVVAEETIPKTNIFTQQNINLINLMFLWGDTCCYVVFGDGADVHTFLKRTKGGDLKKSKPVEAQYPVVAEETIPMTNILTQQNINQINQYKKPRNTG</sequence>
<protein>
    <submittedName>
        <fullName evidence="1">Uncharacterized protein</fullName>
    </submittedName>
</protein>
<organism evidence="1 2">
    <name type="scientific">Rhizophagus irregularis</name>
    <dbReference type="NCBI Taxonomy" id="588596"/>
    <lineage>
        <taxon>Eukaryota</taxon>
        <taxon>Fungi</taxon>
        <taxon>Fungi incertae sedis</taxon>
        <taxon>Mucoromycota</taxon>
        <taxon>Glomeromycotina</taxon>
        <taxon>Glomeromycetes</taxon>
        <taxon>Glomerales</taxon>
        <taxon>Glomeraceae</taxon>
        <taxon>Rhizophagus</taxon>
    </lineage>
</organism>
<dbReference type="AlphaFoldDB" id="A0A915ZNZ9"/>
<comment type="caution">
    <text evidence="1">The sequence shown here is derived from an EMBL/GenBank/DDBJ whole genome shotgun (WGS) entry which is preliminary data.</text>
</comment>
<proteinExistence type="predicted"/>
<dbReference type="Proteomes" id="UP000684084">
    <property type="component" value="Unassembled WGS sequence"/>
</dbReference>
<accession>A0A915ZNZ9</accession>
<evidence type="ECO:0000313" key="2">
    <source>
        <dbReference type="Proteomes" id="UP000684084"/>
    </source>
</evidence>
<dbReference type="OrthoDB" id="2382645at2759"/>
<evidence type="ECO:0000313" key="1">
    <source>
        <dbReference type="EMBL" id="CAB5382474.1"/>
    </source>
</evidence>
<reference evidence="1" key="1">
    <citation type="submission" date="2020-05" db="EMBL/GenBank/DDBJ databases">
        <authorList>
            <person name="Rincon C."/>
            <person name="Sanders R I."/>
            <person name="Robbins C."/>
            <person name="Chaturvedi A."/>
        </authorList>
    </citation>
    <scope>NUCLEOTIDE SEQUENCE</scope>
    <source>
        <strain evidence="1">CHB12</strain>
    </source>
</reference>
<dbReference type="VEuPathDB" id="FungiDB:RhiirFUN_002882"/>
<gene>
    <name evidence="1" type="ORF">CHRIB12_LOCUS17990</name>
</gene>